<dbReference type="AlphaFoldDB" id="A0A3N1HDY3"/>
<dbReference type="Proteomes" id="UP000268727">
    <property type="component" value="Unassembled WGS sequence"/>
</dbReference>
<organism evidence="1 2">
    <name type="scientific">Saccharothrix texasensis</name>
    <dbReference type="NCBI Taxonomy" id="103734"/>
    <lineage>
        <taxon>Bacteria</taxon>
        <taxon>Bacillati</taxon>
        <taxon>Actinomycetota</taxon>
        <taxon>Actinomycetes</taxon>
        <taxon>Pseudonocardiales</taxon>
        <taxon>Pseudonocardiaceae</taxon>
        <taxon>Saccharothrix</taxon>
    </lineage>
</organism>
<proteinExistence type="predicted"/>
<comment type="caution">
    <text evidence="1">The sequence shown here is derived from an EMBL/GenBank/DDBJ whole genome shotgun (WGS) entry which is preliminary data.</text>
</comment>
<keyword evidence="2" id="KW-1185">Reference proteome</keyword>
<sequence>MTDAPAWYPWSSRHSVPRGVVLAWPVVHGHGEGVRGLEVLLPADVTAREYAAVACAVWAVLNAAGLGEDSSLRPDGMASDAEMNAAFDADVAGYPWGLR</sequence>
<name>A0A3N1HDY3_9PSEU</name>
<evidence type="ECO:0000313" key="1">
    <source>
        <dbReference type="EMBL" id="ROP40719.1"/>
    </source>
</evidence>
<gene>
    <name evidence="1" type="ORF">EDD40_6136</name>
</gene>
<protein>
    <submittedName>
        <fullName evidence="1">Uncharacterized protein</fullName>
    </submittedName>
</protein>
<evidence type="ECO:0000313" key="2">
    <source>
        <dbReference type="Proteomes" id="UP000268727"/>
    </source>
</evidence>
<dbReference type="EMBL" id="RJKM01000001">
    <property type="protein sequence ID" value="ROP40719.1"/>
    <property type="molecule type" value="Genomic_DNA"/>
</dbReference>
<accession>A0A3N1HDY3</accession>
<reference evidence="1 2" key="1">
    <citation type="submission" date="2018-11" db="EMBL/GenBank/DDBJ databases">
        <title>Sequencing the genomes of 1000 actinobacteria strains.</title>
        <authorList>
            <person name="Klenk H.-P."/>
        </authorList>
    </citation>
    <scope>NUCLEOTIDE SEQUENCE [LARGE SCALE GENOMIC DNA]</scope>
    <source>
        <strain evidence="1 2">DSM 44231</strain>
    </source>
</reference>